<gene>
    <name evidence="1" type="ORF">HMPREF1866_00380</name>
</gene>
<organism evidence="1 2">
    <name type="scientific">Lachnoanaerobaculum saburreum</name>
    <dbReference type="NCBI Taxonomy" id="467210"/>
    <lineage>
        <taxon>Bacteria</taxon>
        <taxon>Bacillati</taxon>
        <taxon>Bacillota</taxon>
        <taxon>Clostridia</taxon>
        <taxon>Lachnospirales</taxon>
        <taxon>Lachnospiraceae</taxon>
        <taxon>Lachnoanaerobaculum</taxon>
    </lineage>
</organism>
<keyword evidence="2" id="KW-1185">Reference proteome</keyword>
<comment type="caution">
    <text evidence="1">The sequence shown here is derived from an EMBL/GenBank/DDBJ whole genome shotgun (WGS) entry which is preliminary data.</text>
</comment>
<dbReference type="OrthoDB" id="1911537at2"/>
<evidence type="ECO:0000313" key="2">
    <source>
        <dbReference type="Proteomes" id="UP000070394"/>
    </source>
</evidence>
<name>A0A133ZYR8_9FIRM</name>
<dbReference type="PATRIC" id="fig|467210.3.peg.375"/>
<evidence type="ECO:0000313" key="1">
    <source>
        <dbReference type="EMBL" id="KXB60599.1"/>
    </source>
</evidence>
<dbReference type="STRING" id="467210.HMPREF1866_00380"/>
<proteinExistence type="predicted"/>
<dbReference type="EMBL" id="LSDA01000011">
    <property type="protein sequence ID" value="KXB60599.1"/>
    <property type="molecule type" value="Genomic_DNA"/>
</dbReference>
<dbReference type="AlphaFoldDB" id="A0A133ZYR8"/>
<accession>A0A133ZYR8</accession>
<protein>
    <submittedName>
        <fullName evidence="1">Uncharacterized protein</fullName>
    </submittedName>
</protein>
<dbReference type="Proteomes" id="UP000070394">
    <property type="component" value="Unassembled WGS sequence"/>
</dbReference>
<dbReference type="RefSeq" id="WP_060930350.1">
    <property type="nucleotide sequence ID" value="NZ_KQ959775.1"/>
</dbReference>
<sequence>MDFKNQIDELKRLVEKLKRNDSNVSKEDLMTKYKKSYMELKNEIKKKADGLIDEILIEGLLIVKDERGYKCLEDISRFVEKKKDEGIIRQCSDLIFKKYDVDKVVELAKDVKTGIDKIYSNYLEEVEQ</sequence>
<reference evidence="2" key="1">
    <citation type="submission" date="2016-01" db="EMBL/GenBank/DDBJ databases">
        <authorList>
            <person name="Mitreva M."/>
            <person name="Pepin K.H."/>
            <person name="Mihindukulasuriya K.A."/>
            <person name="Fulton R."/>
            <person name="Fronick C."/>
            <person name="O'Laughlin M."/>
            <person name="Miner T."/>
            <person name="Herter B."/>
            <person name="Rosa B.A."/>
            <person name="Cordes M."/>
            <person name="Tomlinson C."/>
            <person name="Wollam A."/>
            <person name="Palsikar V.B."/>
            <person name="Mardis E.R."/>
            <person name="Wilson R.K."/>
        </authorList>
    </citation>
    <scope>NUCLEOTIDE SEQUENCE [LARGE SCALE GENOMIC DNA]</scope>
    <source>
        <strain evidence="2">DNF00896</strain>
    </source>
</reference>